<organism evidence="1 2">
    <name type="scientific">Streptomyces amakusaensis</name>
    <dbReference type="NCBI Taxonomy" id="67271"/>
    <lineage>
        <taxon>Bacteria</taxon>
        <taxon>Bacillati</taxon>
        <taxon>Actinomycetota</taxon>
        <taxon>Actinomycetes</taxon>
        <taxon>Kitasatosporales</taxon>
        <taxon>Streptomycetaceae</taxon>
        <taxon>Streptomyces</taxon>
    </lineage>
</organism>
<sequence>MRPRLVETAGGERVVESFTCVLCGARWMSYETPVPAGPDYRDAYGGAPPLGEEEVTVGMWREGIIARAEAASAGDGAPVDRGGLRLYLLRQAAFADRAAREWELAVYTEEMPAEEAAQAGGTADETAAALLQLDLETGSLHVEGLHGPGSPEWGTAGGLRAYVRQEYRAWRALEDR</sequence>
<evidence type="ECO:0000313" key="1">
    <source>
        <dbReference type="EMBL" id="MFC5156695.1"/>
    </source>
</evidence>
<keyword evidence="2" id="KW-1185">Reference proteome</keyword>
<evidence type="ECO:0000313" key="2">
    <source>
        <dbReference type="Proteomes" id="UP001596160"/>
    </source>
</evidence>
<proteinExistence type="predicted"/>
<dbReference type="RefSeq" id="WP_344485993.1">
    <property type="nucleotide sequence ID" value="NZ_BAAASB010000032.1"/>
</dbReference>
<reference evidence="2" key="1">
    <citation type="journal article" date="2019" name="Int. J. Syst. Evol. Microbiol.">
        <title>The Global Catalogue of Microorganisms (GCM) 10K type strain sequencing project: providing services to taxonomists for standard genome sequencing and annotation.</title>
        <authorList>
            <consortium name="The Broad Institute Genomics Platform"/>
            <consortium name="The Broad Institute Genome Sequencing Center for Infectious Disease"/>
            <person name="Wu L."/>
            <person name="Ma J."/>
        </authorList>
    </citation>
    <scope>NUCLEOTIDE SEQUENCE [LARGE SCALE GENOMIC DNA]</scope>
    <source>
        <strain evidence="2">PCU 266</strain>
    </source>
</reference>
<name>A0ABW0AVU7_9ACTN</name>
<dbReference type="EMBL" id="JBHSKP010000040">
    <property type="protein sequence ID" value="MFC5156695.1"/>
    <property type="molecule type" value="Genomic_DNA"/>
</dbReference>
<accession>A0ABW0AVU7</accession>
<protein>
    <submittedName>
        <fullName evidence="1">Uncharacterized protein</fullName>
    </submittedName>
</protein>
<gene>
    <name evidence="1" type="ORF">ACFPRH_33770</name>
</gene>
<dbReference type="Proteomes" id="UP001596160">
    <property type="component" value="Unassembled WGS sequence"/>
</dbReference>
<comment type="caution">
    <text evidence="1">The sequence shown here is derived from an EMBL/GenBank/DDBJ whole genome shotgun (WGS) entry which is preliminary data.</text>
</comment>